<evidence type="ECO:0000259" key="1">
    <source>
        <dbReference type="SMART" id="SM01126"/>
    </source>
</evidence>
<feature type="domain" description="ISXO2-like transposase" evidence="1">
    <location>
        <begin position="36"/>
        <end position="162"/>
    </location>
</feature>
<evidence type="ECO:0000313" key="2">
    <source>
        <dbReference type="EMBL" id="KAF0737861.1"/>
    </source>
</evidence>
<gene>
    <name evidence="2" type="ORF">FWK35_00031520</name>
</gene>
<evidence type="ECO:0000313" key="3">
    <source>
        <dbReference type="Proteomes" id="UP000478052"/>
    </source>
</evidence>
<dbReference type="Proteomes" id="UP000478052">
    <property type="component" value="Unassembled WGS sequence"/>
</dbReference>
<reference evidence="2 3" key="1">
    <citation type="submission" date="2019-08" db="EMBL/GenBank/DDBJ databases">
        <title>Whole genome of Aphis craccivora.</title>
        <authorList>
            <person name="Voronova N.V."/>
            <person name="Shulinski R.S."/>
            <person name="Bandarenka Y.V."/>
            <person name="Zhorov D.G."/>
            <person name="Warner D."/>
        </authorList>
    </citation>
    <scope>NUCLEOTIDE SEQUENCE [LARGE SCALE GENOMIC DNA]</scope>
    <source>
        <strain evidence="2">180601</strain>
        <tissue evidence="2">Whole Body</tissue>
    </source>
</reference>
<proteinExistence type="predicted"/>
<comment type="caution">
    <text evidence="2">The sequence shown here is derived from an EMBL/GenBank/DDBJ whole genome shotgun (WGS) entry which is preliminary data.</text>
</comment>
<sequence>MKWFCNSLKNNHNTIVEWNMYMREVCEYTLTNNSAKIGGVNTTVEIDESCFSKRGICRETKETFLVPVPDRSARTLLPIIIEHVAAGTTIITDEWRSYQRLDQTFHHMTVNHSINFVDPNTLTHTNTIESSWGKIKSRNKKQWGTYRPMLNSYLVEYMWRKRYGPNNLFETMLQHIAHFMPPQSK</sequence>
<dbReference type="EMBL" id="VUJU01007950">
    <property type="protein sequence ID" value="KAF0737861.1"/>
    <property type="molecule type" value="Genomic_DNA"/>
</dbReference>
<dbReference type="OrthoDB" id="6579350at2759"/>
<dbReference type="Pfam" id="PF12762">
    <property type="entry name" value="DDE_Tnp_IS1595"/>
    <property type="match status" value="1"/>
</dbReference>
<protein>
    <submittedName>
        <fullName evidence="2">Putative transposase-like protein HI 1328.1</fullName>
    </submittedName>
</protein>
<accession>A0A6G0XCT7</accession>
<name>A0A6G0XCT7_APHCR</name>
<keyword evidence="3" id="KW-1185">Reference proteome</keyword>
<dbReference type="SMART" id="SM01126">
    <property type="entry name" value="DDE_Tnp_IS1595"/>
    <property type="match status" value="1"/>
</dbReference>
<dbReference type="InterPro" id="IPR024445">
    <property type="entry name" value="Tnp_ISXO2-like"/>
</dbReference>
<dbReference type="InterPro" id="IPR053164">
    <property type="entry name" value="IS1016-like_transposase"/>
</dbReference>
<dbReference type="AlphaFoldDB" id="A0A6G0XCT7"/>
<dbReference type="PANTHER" id="PTHR47163">
    <property type="entry name" value="DDE_TNP_IS1595 DOMAIN-CONTAINING PROTEIN"/>
    <property type="match status" value="1"/>
</dbReference>
<organism evidence="2 3">
    <name type="scientific">Aphis craccivora</name>
    <name type="common">Cowpea aphid</name>
    <dbReference type="NCBI Taxonomy" id="307492"/>
    <lineage>
        <taxon>Eukaryota</taxon>
        <taxon>Metazoa</taxon>
        <taxon>Ecdysozoa</taxon>
        <taxon>Arthropoda</taxon>
        <taxon>Hexapoda</taxon>
        <taxon>Insecta</taxon>
        <taxon>Pterygota</taxon>
        <taxon>Neoptera</taxon>
        <taxon>Paraneoptera</taxon>
        <taxon>Hemiptera</taxon>
        <taxon>Sternorrhyncha</taxon>
        <taxon>Aphidomorpha</taxon>
        <taxon>Aphidoidea</taxon>
        <taxon>Aphididae</taxon>
        <taxon>Aphidini</taxon>
        <taxon>Aphis</taxon>
        <taxon>Aphis</taxon>
    </lineage>
</organism>
<dbReference type="PANTHER" id="PTHR47163:SF2">
    <property type="entry name" value="SI:DKEY-17M8.2"/>
    <property type="match status" value="1"/>
</dbReference>